<dbReference type="RefSeq" id="YP_009611913.1">
    <property type="nucleotide sequence ID" value="NC_042013.1"/>
</dbReference>
<evidence type="ECO:0000313" key="2">
    <source>
        <dbReference type="Proteomes" id="UP000223025"/>
    </source>
</evidence>
<proteinExistence type="predicted"/>
<protein>
    <submittedName>
        <fullName evidence="1">Uncharacterized protein</fullName>
    </submittedName>
</protein>
<dbReference type="KEGG" id="vg:40088251"/>
<keyword evidence="2" id="KW-1185">Reference proteome</keyword>
<accession>A0A2L0UZS3</accession>
<evidence type="ECO:0000313" key="1">
    <source>
        <dbReference type="EMBL" id="AUZ95029.1"/>
    </source>
</evidence>
<name>A0A2L0UZS3_9CAUD</name>
<dbReference type="GeneID" id="40088251"/>
<organism evidence="1 2">
    <name type="scientific">Agrobacterium phage Atu_ph07</name>
    <dbReference type="NCBI Taxonomy" id="2024264"/>
    <lineage>
        <taxon>Viruses</taxon>
        <taxon>Duplodnaviria</taxon>
        <taxon>Heunggongvirae</taxon>
        <taxon>Uroviricota</taxon>
        <taxon>Caudoviricetes</taxon>
        <taxon>Polybotosvirus</taxon>
        <taxon>Polybotosvirus Atuph07</taxon>
    </lineage>
</organism>
<sequence length="115" mass="13605">MKRPTYEEFLTMSKNDLLSHLDVAYREIDRLQPINRVYNRISIDLSNRTGNNGFIIDRSYVSEEKIVSEMENFYIKGAHFTTLLDYINKNETLKDEWETFMATLAMIQLSDNELN</sequence>
<dbReference type="Proteomes" id="UP000223025">
    <property type="component" value="Segment"/>
</dbReference>
<dbReference type="EMBL" id="MF403008">
    <property type="protein sequence ID" value="AUZ95029.1"/>
    <property type="molecule type" value="Genomic_DNA"/>
</dbReference>
<reference evidence="1 2" key="1">
    <citation type="submission" date="2017-06" db="EMBL/GenBank/DDBJ databases">
        <authorList>
            <person name="Kim H.J."/>
            <person name="Triplett B.A."/>
        </authorList>
    </citation>
    <scope>NUCLEOTIDE SEQUENCE [LARGE SCALE GENOMIC DNA]</scope>
</reference>